<evidence type="ECO:0000313" key="3">
    <source>
        <dbReference type="Proteomes" id="UP000824469"/>
    </source>
</evidence>
<accession>A0AA38GMB6</accession>
<proteinExistence type="predicted"/>
<evidence type="ECO:0000256" key="1">
    <source>
        <dbReference type="SAM" id="MobiDB-lite"/>
    </source>
</evidence>
<name>A0AA38GMB6_TAXCH</name>
<organism evidence="2 3">
    <name type="scientific">Taxus chinensis</name>
    <name type="common">Chinese yew</name>
    <name type="synonym">Taxus wallichiana var. chinensis</name>
    <dbReference type="NCBI Taxonomy" id="29808"/>
    <lineage>
        <taxon>Eukaryota</taxon>
        <taxon>Viridiplantae</taxon>
        <taxon>Streptophyta</taxon>
        <taxon>Embryophyta</taxon>
        <taxon>Tracheophyta</taxon>
        <taxon>Spermatophyta</taxon>
        <taxon>Pinopsida</taxon>
        <taxon>Pinidae</taxon>
        <taxon>Conifers II</taxon>
        <taxon>Cupressales</taxon>
        <taxon>Taxaceae</taxon>
        <taxon>Taxus</taxon>
    </lineage>
</organism>
<feature type="region of interest" description="Disordered" evidence="1">
    <location>
        <begin position="69"/>
        <end position="91"/>
    </location>
</feature>
<reference evidence="2 3" key="1">
    <citation type="journal article" date="2021" name="Nat. Plants">
        <title>The Taxus genome provides insights into paclitaxel biosynthesis.</title>
        <authorList>
            <person name="Xiong X."/>
            <person name="Gou J."/>
            <person name="Liao Q."/>
            <person name="Li Y."/>
            <person name="Zhou Q."/>
            <person name="Bi G."/>
            <person name="Li C."/>
            <person name="Du R."/>
            <person name="Wang X."/>
            <person name="Sun T."/>
            <person name="Guo L."/>
            <person name="Liang H."/>
            <person name="Lu P."/>
            <person name="Wu Y."/>
            <person name="Zhang Z."/>
            <person name="Ro D.K."/>
            <person name="Shang Y."/>
            <person name="Huang S."/>
            <person name="Yan J."/>
        </authorList>
    </citation>
    <scope>NUCLEOTIDE SEQUENCE [LARGE SCALE GENOMIC DNA]</scope>
    <source>
        <strain evidence="2">Ta-2019</strain>
    </source>
</reference>
<dbReference type="EMBL" id="JAHRHJ020000002">
    <property type="protein sequence ID" value="KAH9325812.1"/>
    <property type="molecule type" value="Genomic_DNA"/>
</dbReference>
<feature type="non-terminal residue" evidence="2">
    <location>
        <position position="91"/>
    </location>
</feature>
<sequence>MAPHANPSRGSSPQTLNASTAKYGECCTGGDQHGSQVVQVQKTGVDLPPTTENDADFSWINLAFSRKYKGGNKNDLQENLGRIGDNNDTAG</sequence>
<comment type="caution">
    <text evidence="2">The sequence shown here is derived from an EMBL/GenBank/DDBJ whole genome shotgun (WGS) entry which is preliminary data.</text>
</comment>
<keyword evidence="3" id="KW-1185">Reference proteome</keyword>
<dbReference type="Proteomes" id="UP000824469">
    <property type="component" value="Unassembled WGS sequence"/>
</dbReference>
<dbReference type="AlphaFoldDB" id="A0AA38GMB6"/>
<evidence type="ECO:0000313" key="2">
    <source>
        <dbReference type="EMBL" id="KAH9325812.1"/>
    </source>
</evidence>
<protein>
    <submittedName>
        <fullName evidence="2">Uncharacterized protein</fullName>
    </submittedName>
</protein>
<gene>
    <name evidence="2" type="ORF">KI387_005990</name>
</gene>